<dbReference type="EMBL" id="FAUH01000035">
    <property type="protein sequence ID" value="CUU67565.1"/>
    <property type="molecule type" value="Genomic_DNA"/>
</dbReference>
<dbReference type="RefSeq" id="WP_176702257.1">
    <property type="nucleotide sequence ID" value="NZ_FAUH01000035.1"/>
</dbReference>
<name>A0A125T5B5_9CORY</name>
<dbReference type="AlphaFoldDB" id="A0A125T5B5"/>
<proteinExistence type="predicted"/>
<evidence type="ECO:0000313" key="2">
    <source>
        <dbReference type="Proteomes" id="UP000182498"/>
    </source>
</evidence>
<reference evidence="2" key="1">
    <citation type="submission" date="2015-11" db="EMBL/GenBank/DDBJ databases">
        <authorList>
            <person name="Dugat-Bony E."/>
        </authorList>
    </citation>
    <scope>NUCLEOTIDE SEQUENCE [LARGE SCALE GENOMIC DNA]</scope>
    <source>
        <strain evidence="2">Mu292</strain>
    </source>
</reference>
<gene>
    <name evidence="1" type="ORF">CVAR292_02929</name>
</gene>
<organism evidence="1 2">
    <name type="scientific">Corynebacterium variabile</name>
    <dbReference type="NCBI Taxonomy" id="1727"/>
    <lineage>
        <taxon>Bacteria</taxon>
        <taxon>Bacillati</taxon>
        <taxon>Actinomycetota</taxon>
        <taxon>Actinomycetes</taxon>
        <taxon>Mycobacteriales</taxon>
        <taxon>Corynebacteriaceae</taxon>
        <taxon>Corynebacterium</taxon>
    </lineage>
</organism>
<keyword evidence="2" id="KW-1185">Reference proteome</keyword>
<dbReference type="Proteomes" id="UP000182498">
    <property type="component" value="Unassembled WGS sequence"/>
</dbReference>
<sequence>MPVPDSLTAWREFVARRNVEPEQLSREKIAALSAEDKAAYDKSRFAWIGADVVIETKDLASIERQVHIIRARLAARRSTAGRTLALSGRAGVGKSTIAMGQVLGSGVPPFR</sequence>
<protein>
    <submittedName>
        <fullName evidence="1">Uncharacterized protein</fullName>
    </submittedName>
</protein>
<evidence type="ECO:0000313" key="1">
    <source>
        <dbReference type="EMBL" id="CUU67565.1"/>
    </source>
</evidence>
<accession>A0A125T5B5</accession>